<evidence type="ECO:0000313" key="1">
    <source>
        <dbReference type="EMBL" id="KAK3062485.1"/>
    </source>
</evidence>
<reference evidence="1" key="1">
    <citation type="submission" date="2024-09" db="EMBL/GenBank/DDBJ databases">
        <title>Black Yeasts Isolated from many extreme environments.</title>
        <authorList>
            <person name="Coleine C."/>
            <person name="Stajich J.E."/>
            <person name="Selbmann L."/>
        </authorList>
    </citation>
    <scope>NUCLEOTIDE SEQUENCE</scope>
    <source>
        <strain evidence="1">CCFEE 5737</strain>
    </source>
</reference>
<gene>
    <name evidence="1" type="ORF">LTS18_003973</name>
</gene>
<organism evidence="1 2">
    <name type="scientific">Coniosporium uncinatum</name>
    <dbReference type="NCBI Taxonomy" id="93489"/>
    <lineage>
        <taxon>Eukaryota</taxon>
        <taxon>Fungi</taxon>
        <taxon>Dikarya</taxon>
        <taxon>Ascomycota</taxon>
        <taxon>Pezizomycotina</taxon>
        <taxon>Dothideomycetes</taxon>
        <taxon>Dothideomycetes incertae sedis</taxon>
        <taxon>Coniosporium</taxon>
    </lineage>
</organism>
<comment type="caution">
    <text evidence="1">The sequence shown here is derived from an EMBL/GenBank/DDBJ whole genome shotgun (WGS) entry which is preliminary data.</text>
</comment>
<proteinExistence type="predicted"/>
<feature type="non-terminal residue" evidence="1">
    <location>
        <position position="1"/>
    </location>
</feature>
<sequence>VWDSAYKSMSPEGFSNFALLNAPRTSNVEDLSPVFEAQARYTAHLAREVYTARSQRETLILTPDREILRFHHEQVLARQPGNEKRDARGSWPWTDAEYVELLSKVRWNDYDVEGTASTRVSRKGVEDVGRTTMSTRVFEGQRFELLVMAVLVLLGIWAAARMFAS</sequence>
<name>A0ACC3D6J5_9PEZI</name>
<keyword evidence="2" id="KW-1185">Reference proteome</keyword>
<protein>
    <submittedName>
        <fullName evidence="1">Uncharacterized protein</fullName>
    </submittedName>
</protein>
<evidence type="ECO:0000313" key="2">
    <source>
        <dbReference type="Proteomes" id="UP001186974"/>
    </source>
</evidence>
<dbReference type="EMBL" id="JAWDJW010007271">
    <property type="protein sequence ID" value="KAK3062485.1"/>
    <property type="molecule type" value="Genomic_DNA"/>
</dbReference>
<dbReference type="Proteomes" id="UP001186974">
    <property type="component" value="Unassembled WGS sequence"/>
</dbReference>
<accession>A0ACC3D6J5</accession>